<dbReference type="Pfam" id="PF02321">
    <property type="entry name" value="OEP"/>
    <property type="match status" value="1"/>
</dbReference>
<comment type="caution">
    <text evidence="4">The sequence shown here is derived from an EMBL/GenBank/DDBJ whole genome shotgun (WGS) entry which is preliminary data.</text>
</comment>
<sequence length="420" mass="43757">MDGDAGVSRSNTFTNATEGEAVASPQAALDANLQDGSQSQIIEGLLNRRSVLGTGSYDQVADAVLAANARAAEADLRAATLRSEAQASNWLPTLGPNISLSSLGDVVTELVVQQVLFDNGKKRAERAYARADVEVAAVALAQDTNQRVLGGLELYLNAEAGKARAHVNSAAMQQMERYEYVMSERVRGGVSSRVDHQIVQQKLNAMQSAMSSDLESAASAFAELNAMSVTPLDGVTGLSTIGQPGPGAQPLTVMKAEAEAQRSMAEATVARAGFLPSLTASGSVGSEGSGGGLNVGADNGFGFGTGASLDALEASQAAANARVGQVRENANRSLESLRAELSSLRRQEAQAQTLAAQAASNFSIFSEQQRSGHRSVTEVVSILETKVSTEREAVALKYEVARTELKIAALMGSLVNGEQI</sequence>
<dbReference type="InterPro" id="IPR003423">
    <property type="entry name" value="OMP_efflux"/>
</dbReference>
<evidence type="ECO:0000313" key="4">
    <source>
        <dbReference type="EMBL" id="MBB5722213.1"/>
    </source>
</evidence>
<dbReference type="Proteomes" id="UP000535415">
    <property type="component" value="Unassembled WGS sequence"/>
</dbReference>
<protein>
    <submittedName>
        <fullName evidence="4">Adhesin transport system outer membrane protein</fullName>
    </submittedName>
</protein>
<organism evidence="4 5">
    <name type="scientific">Yoonia ponticola</name>
    <dbReference type="NCBI Taxonomy" id="1524255"/>
    <lineage>
        <taxon>Bacteria</taxon>
        <taxon>Pseudomonadati</taxon>
        <taxon>Pseudomonadota</taxon>
        <taxon>Alphaproteobacteria</taxon>
        <taxon>Rhodobacterales</taxon>
        <taxon>Paracoccaceae</taxon>
        <taxon>Yoonia</taxon>
    </lineage>
</organism>
<dbReference type="SUPFAM" id="SSF56954">
    <property type="entry name" value="Outer membrane efflux proteins (OEP)"/>
    <property type="match status" value="1"/>
</dbReference>
<evidence type="ECO:0000313" key="5">
    <source>
        <dbReference type="Proteomes" id="UP000535415"/>
    </source>
</evidence>
<name>A0A7W9EXY6_9RHOB</name>
<proteinExistence type="inferred from homology"/>
<dbReference type="RefSeq" id="WP_183528247.1">
    <property type="nucleotide sequence ID" value="NZ_JACIJM010000004.1"/>
</dbReference>
<keyword evidence="5" id="KW-1185">Reference proteome</keyword>
<evidence type="ECO:0000256" key="3">
    <source>
        <dbReference type="SAM" id="MobiDB-lite"/>
    </source>
</evidence>
<evidence type="ECO:0000256" key="2">
    <source>
        <dbReference type="SAM" id="Coils"/>
    </source>
</evidence>
<gene>
    <name evidence="4" type="ORF">FHS72_001837</name>
</gene>
<reference evidence="4 5" key="1">
    <citation type="submission" date="2020-08" db="EMBL/GenBank/DDBJ databases">
        <title>Genomic Encyclopedia of Type Strains, Phase IV (KMG-IV): sequencing the most valuable type-strain genomes for metagenomic binning, comparative biology and taxonomic classification.</title>
        <authorList>
            <person name="Goeker M."/>
        </authorList>
    </citation>
    <scope>NUCLEOTIDE SEQUENCE [LARGE SCALE GENOMIC DNA]</scope>
    <source>
        <strain evidence="4 5">DSM 101064</strain>
    </source>
</reference>
<evidence type="ECO:0000256" key="1">
    <source>
        <dbReference type="ARBA" id="ARBA00007613"/>
    </source>
</evidence>
<comment type="similarity">
    <text evidence="1">Belongs to the outer membrane factor (OMF) (TC 1.B.17) family.</text>
</comment>
<feature type="coiled-coil region" evidence="2">
    <location>
        <begin position="327"/>
        <end position="354"/>
    </location>
</feature>
<feature type="region of interest" description="Disordered" evidence="3">
    <location>
        <begin position="1"/>
        <end position="21"/>
    </location>
</feature>
<dbReference type="GO" id="GO:0015562">
    <property type="term" value="F:efflux transmembrane transporter activity"/>
    <property type="evidence" value="ECO:0007669"/>
    <property type="project" value="InterPro"/>
</dbReference>
<keyword evidence="2" id="KW-0175">Coiled coil</keyword>
<dbReference type="Gene3D" id="1.20.1600.10">
    <property type="entry name" value="Outer membrane efflux proteins (OEP)"/>
    <property type="match status" value="1"/>
</dbReference>
<accession>A0A7W9EXY6</accession>
<dbReference type="EMBL" id="JACIJM010000004">
    <property type="protein sequence ID" value="MBB5722213.1"/>
    <property type="molecule type" value="Genomic_DNA"/>
</dbReference>
<dbReference type="AlphaFoldDB" id="A0A7W9EXY6"/>
<feature type="compositionally biased region" description="Polar residues" evidence="3">
    <location>
        <begin position="8"/>
        <end position="17"/>
    </location>
</feature>